<keyword evidence="2 3" id="KW-0040">ANK repeat</keyword>
<dbReference type="SMART" id="SM00248">
    <property type="entry name" value="ANK"/>
    <property type="match status" value="2"/>
</dbReference>
<reference evidence="4" key="1">
    <citation type="journal article" date="2020" name="Stud. Mycol.">
        <title>101 Dothideomycetes genomes: a test case for predicting lifestyles and emergence of pathogens.</title>
        <authorList>
            <person name="Haridas S."/>
            <person name="Albert R."/>
            <person name="Binder M."/>
            <person name="Bloem J."/>
            <person name="Labutti K."/>
            <person name="Salamov A."/>
            <person name="Andreopoulos B."/>
            <person name="Baker S."/>
            <person name="Barry K."/>
            <person name="Bills G."/>
            <person name="Bluhm B."/>
            <person name="Cannon C."/>
            <person name="Castanera R."/>
            <person name="Culley D."/>
            <person name="Daum C."/>
            <person name="Ezra D."/>
            <person name="Gonzalez J."/>
            <person name="Henrissat B."/>
            <person name="Kuo A."/>
            <person name="Liang C."/>
            <person name="Lipzen A."/>
            <person name="Lutzoni F."/>
            <person name="Magnuson J."/>
            <person name="Mondo S."/>
            <person name="Nolan M."/>
            <person name="Ohm R."/>
            <person name="Pangilinan J."/>
            <person name="Park H.-J."/>
            <person name="Ramirez L."/>
            <person name="Alfaro M."/>
            <person name="Sun H."/>
            <person name="Tritt A."/>
            <person name="Yoshinaga Y."/>
            <person name="Zwiers L.-H."/>
            <person name="Turgeon B."/>
            <person name="Goodwin S."/>
            <person name="Spatafora J."/>
            <person name="Crous P."/>
            <person name="Grigoriev I."/>
        </authorList>
    </citation>
    <scope>NUCLEOTIDE SEQUENCE</scope>
    <source>
        <strain evidence="4">CBS 119687</strain>
    </source>
</reference>
<dbReference type="RefSeq" id="XP_033520708.1">
    <property type="nucleotide sequence ID" value="XM_033665163.1"/>
</dbReference>
<protein>
    <submittedName>
        <fullName evidence="4">Uncharacterized protein</fullName>
    </submittedName>
</protein>
<dbReference type="AlphaFoldDB" id="A0A6A6A437"/>
<accession>A0A6A6A437</accession>
<dbReference type="InterPro" id="IPR002110">
    <property type="entry name" value="Ankyrin_rpt"/>
</dbReference>
<dbReference type="Pfam" id="PF12796">
    <property type="entry name" value="Ank_2"/>
    <property type="match status" value="1"/>
</dbReference>
<dbReference type="Gene3D" id="1.25.40.20">
    <property type="entry name" value="Ankyrin repeat-containing domain"/>
    <property type="match status" value="1"/>
</dbReference>
<evidence type="ECO:0000256" key="1">
    <source>
        <dbReference type="ARBA" id="ARBA00022737"/>
    </source>
</evidence>
<dbReference type="EMBL" id="ML977513">
    <property type="protein sequence ID" value="KAF2126316.1"/>
    <property type="molecule type" value="Genomic_DNA"/>
</dbReference>
<keyword evidence="1" id="KW-0677">Repeat</keyword>
<dbReference type="OrthoDB" id="191139at2759"/>
<gene>
    <name evidence="4" type="ORF">P153DRAFT_322020</name>
</gene>
<evidence type="ECO:0000256" key="3">
    <source>
        <dbReference type="PROSITE-ProRule" id="PRU00023"/>
    </source>
</evidence>
<dbReference type="PROSITE" id="PS50297">
    <property type="entry name" value="ANK_REP_REGION"/>
    <property type="match status" value="1"/>
</dbReference>
<dbReference type="PANTHER" id="PTHR24198">
    <property type="entry name" value="ANKYRIN REPEAT AND PROTEIN KINASE DOMAIN-CONTAINING PROTEIN"/>
    <property type="match status" value="1"/>
</dbReference>
<dbReference type="PANTHER" id="PTHR24198:SF165">
    <property type="entry name" value="ANKYRIN REPEAT-CONTAINING PROTEIN-RELATED"/>
    <property type="match status" value="1"/>
</dbReference>
<evidence type="ECO:0000313" key="5">
    <source>
        <dbReference type="Proteomes" id="UP000799771"/>
    </source>
</evidence>
<sequence length="347" mass="38706">MAETISAVIQIAVASCKAVEKTIQFIREVCVVEKSVKRLVETLHRLQETITLVTETCEGAGGNATNRALTFIRATLATCNQLQEEVVNLTKKLAVHGSDTLLQKFTLKVRSDWSRPDIETIIGDIKLLMDMFNTGISCWALYEQGSSLRVHEEMQRITQDERVDTILSPSISNDTTICETVARCPTGISASITPPAANPAQENIELQTETCVGCNHVDEPTRFHYEVAKCMCREEQIVRIRDTLREHPESSTLSRSVDDTGRTPLHLAAENDDVGLARVLVNHSADIDAEDCEHASVLDFAVANNHENSVNYLFDEGVDQEKVSAKNQPRFEELKQMIELRKTHDSK</sequence>
<dbReference type="InterPro" id="IPR036770">
    <property type="entry name" value="Ankyrin_rpt-contain_sf"/>
</dbReference>
<feature type="repeat" description="ANK" evidence="3">
    <location>
        <begin position="260"/>
        <end position="292"/>
    </location>
</feature>
<dbReference type="PROSITE" id="PS50088">
    <property type="entry name" value="ANK_REPEAT"/>
    <property type="match status" value="1"/>
</dbReference>
<name>A0A6A6A437_9PLEO</name>
<organism evidence="4 5">
    <name type="scientific">Dothidotthia symphoricarpi CBS 119687</name>
    <dbReference type="NCBI Taxonomy" id="1392245"/>
    <lineage>
        <taxon>Eukaryota</taxon>
        <taxon>Fungi</taxon>
        <taxon>Dikarya</taxon>
        <taxon>Ascomycota</taxon>
        <taxon>Pezizomycotina</taxon>
        <taxon>Dothideomycetes</taxon>
        <taxon>Pleosporomycetidae</taxon>
        <taxon>Pleosporales</taxon>
        <taxon>Dothidotthiaceae</taxon>
        <taxon>Dothidotthia</taxon>
    </lineage>
</organism>
<dbReference type="SUPFAM" id="SSF48403">
    <property type="entry name" value="Ankyrin repeat"/>
    <property type="match status" value="1"/>
</dbReference>
<dbReference type="Proteomes" id="UP000799771">
    <property type="component" value="Unassembled WGS sequence"/>
</dbReference>
<evidence type="ECO:0000256" key="2">
    <source>
        <dbReference type="ARBA" id="ARBA00023043"/>
    </source>
</evidence>
<keyword evidence="5" id="KW-1185">Reference proteome</keyword>
<evidence type="ECO:0000313" key="4">
    <source>
        <dbReference type="EMBL" id="KAF2126316.1"/>
    </source>
</evidence>
<proteinExistence type="predicted"/>
<dbReference type="GeneID" id="54405595"/>